<dbReference type="PROSITE" id="PS50071">
    <property type="entry name" value="HOMEOBOX_2"/>
    <property type="match status" value="1"/>
</dbReference>
<feature type="compositionally biased region" description="Basic and acidic residues" evidence="9">
    <location>
        <begin position="151"/>
        <end position="163"/>
    </location>
</feature>
<feature type="region of interest" description="Disordered" evidence="9">
    <location>
        <begin position="253"/>
        <end position="303"/>
    </location>
</feature>
<reference evidence="11" key="1">
    <citation type="journal article" date="2023" name="Mol. Biol. Evol.">
        <title>Third-Generation Sequencing Reveals the Adaptive Role of the Epigenome in Three Deep-Sea Polychaetes.</title>
        <authorList>
            <person name="Perez M."/>
            <person name="Aroh O."/>
            <person name="Sun Y."/>
            <person name="Lan Y."/>
            <person name="Juniper S.K."/>
            <person name="Young C.R."/>
            <person name="Angers B."/>
            <person name="Qian P.Y."/>
        </authorList>
    </citation>
    <scope>NUCLEOTIDE SEQUENCE</scope>
    <source>
        <strain evidence="11">R07B-5</strain>
    </source>
</reference>
<name>A0AAD9P1N3_RIDPI</name>
<evidence type="ECO:0000313" key="12">
    <source>
        <dbReference type="Proteomes" id="UP001209878"/>
    </source>
</evidence>
<evidence type="ECO:0000256" key="9">
    <source>
        <dbReference type="SAM" id="MobiDB-lite"/>
    </source>
</evidence>
<evidence type="ECO:0000256" key="3">
    <source>
        <dbReference type="ARBA" id="ARBA00023125"/>
    </source>
</evidence>
<evidence type="ECO:0000256" key="5">
    <source>
        <dbReference type="ARBA" id="ARBA00023242"/>
    </source>
</evidence>
<feature type="DNA-binding region" description="Homeobox" evidence="7">
    <location>
        <begin position="200"/>
        <end position="259"/>
    </location>
</feature>
<keyword evidence="5 7" id="KW-0539">Nucleus</keyword>
<dbReference type="GO" id="GO:0000977">
    <property type="term" value="F:RNA polymerase II transcription regulatory region sequence-specific DNA binding"/>
    <property type="evidence" value="ECO:0007669"/>
    <property type="project" value="TreeGrafter"/>
</dbReference>
<evidence type="ECO:0000256" key="8">
    <source>
        <dbReference type="RuleBase" id="RU000682"/>
    </source>
</evidence>
<dbReference type="EMBL" id="JAODUO010000198">
    <property type="protein sequence ID" value="KAK2186487.1"/>
    <property type="molecule type" value="Genomic_DNA"/>
</dbReference>
<dbReference type="GO" id="GO:0048598">
    <property type="term" value="P:embryonic morphogenesis"/>
    <property type="evidence" value="ECO:0007669"/>
    <property type="project" value="TreeGrafter"/>
</dbReference>
<feature type="region of interest" description="Disordered" evidence="9">
    <location>
        <begin position="116"/>
        <end position="163"/>
    </location>
</feature>
<dbReference type="InterPro" id="IPR017970">
    <property type="entry name" value="Homeobox_CS"/>
</dbReference>
<accession>A0AAD9P1N3</accession>
<dbReference type="CDD" id="cd00086">
    <property type="entry name" value="homeodomain"/>
    <property type="match status" value="1"/>
</dbReference>
<dbReference type="Pfam" id="PF00046">
    <property type="entry name" value="Homeodomain"/>
    <property type="match status" value="1"/>
</dbReference>
<comment type="subcellular location">
    <subcellularLocation>
        <location evidence="1 7 8">Nucleus</location>
    </subcellularLocation>
</comment>
<evidence type="ECO:0000256" key="6">
    <source>
        <dbReference type="ARBA" id="ARBA00038425"/>
    </source>
</evidence>
<feature type="compositionally biased region" description="Pro residues" evidence="9">
    <location>
        <begin position="291"/>
        <end position="303"/>
    </location>
</feature>
<proteinExistence type="inferred from homology"/>
<dbReference type="Proteomes" id="UP001209878">
    <property type="component" value="Unassembled WGS sequence"/>
</dbReference>
<dbReference type="SMART" id="SM00389">
    <property type="entry name" value="HOX"/>
    <property type="match status" value="1"/>
</dbReference>
<dbReference type="PROSITE" id="PS00027">
    <property type="entry name" value="HOMEOBOX_1"/>
    <property type="match status" value="1"/>
</dbReference>
<evidence type="ECO:0000256" key="7">
    <source>
        <dbReference type="PROSITE-ProRule" id="PRU00108"/>
    </source>
</evidence>
<keyword evidence="3 7" id="KW-0238">DNA-binding</keyword>
<dbReference type="AlphaFoldDB" id="A0AAD9P1N3"/>
<feature type="compositionally biased region" description="Acidic residues" evidence="9">
    <location>
        <begin position="140"/>
        <end position="150"/>
    </location>
</feature>
<evidence type="ECO:0000313" key="11">
    <source>
        <dbReference type="EMBL" id="KAK2186487.1"/>
    </source>
</evidence>
<sequence length="333" mass="37171">MELQSRETSYTCRTLPDDSDRLKRFSLMQGTHADPRQSLGGLPVPHEFALHPGLMSAAMQGLLPGVRMGLIPRDMRIFPRCYSGADFVSVSTSPPSPPKTVSVRMASKPPIKFSIDDILGLNDSSDDKDVDTVDPRTDEADSDMSDLADTDPDKMCQNDTKESADDADSYHYSWLQCTRYKPPKLPRTKKKEGVKKRKLGRNPRVPFTQHQVKILEQKFRQTHYLSSVDVAELSAALSLTETRVKIWFQNRRARERRDRESAGHQNPDQGEALDPACVGTGPSDEVSALPSPMPQRHPWPKLSPPDARVVAQFSAAYYSCSSAFTPVPFCGYC</sequence>
<gene>
    <name evidence="11" type="ORF">NP493_198g01024</name>
</gene>
<comment type="caution">
    <text evidence="11">The sequence shown here is derived from an EMBL/GenBank/DDBJ whole genome shotgun (WGS) entry which is preliminary data.</text>
</comment>
<keyword evidence="12" id="KW-1185">Reference proteome</keyword>
<protein>
    <recommendedName>
        <fullName evidence="10">Homeobox domain-containing protein</fullName>
    </recommendedName>
</protein>
<dbReference type="InterPro" id="IPR001356">
    <property type="entry name" value="HD"/>
</dbReference>
<dbReference type="InterPro" id="IPR050674">
    <property type="entry name" value="Msh_Homeobox_Regulators"/>
</dbReference>
<feature type="compositionally biased region" description="Basic and acidic residues" evidence="9">
    <location>
        <begin position="125"/>
        <end position="139"/>
    </location>
</feature>
<dbReference type="GO" id="GO:0005634">
    <property type="term" value="C:nucleus"/>
    <property type="evidence" value="ECO:0007669"/>
    <property type="project" value="UniProtKB-SubCell"/>
</dbReference>
<organism evidence="11 12">
    <name type="scientific">Ridgeia piscesae</name>
    <name type="common">Tubeworm</name>
    <dbReference type="NCBI Taxonomy" id="27915"/>
    <lineage>
        <taxon>Eukaryota</taxon>
        <taxon>Metazoa</taxon>
        <taxon>Spiralia</taxon>
        <taxon>Lophotrochozoa</taxon>
        <taxon>Annelida</taxon>
        <taxon>Polychaeta</taxon>
        <taxon>Sedentaria</taxon>
        <taxon>Canalipalpata</taxon>
        <taxon>Sabellida</taxon>
        <taxon>Siboglinidae</taxon>
        <taxon>Ridgeia</taxon>
    </lineage>
</organism>
<feature type="domain" description="Homeobox" evidence="10">
    <location>
        <begin position="198"/>
        <end position="258"/>
    </location>
</feature>
<comment type="similarity">
    <text evidence="6">Belongs to the Msh homeobox family.</text>
</comment>
<dbReference type="SUPFAM" id="SSF46689">
    <property type="entry name" value="Homeodomain-like"/>
    <property type="match status" value="1"/>
</dbReference>
<evidence type="ECO:0000256" key="4">
    <source>
        <dbReference type="ARBA" id="ARBA00023155"/>
    </source>
</evidence>
<evidence type="ECO:0000256" key="1">
    <source>
        <dbReference type="ARBA" id="ARBA00004123"/>
    </source>
</evidence>
<dbReference type="PANTHER" id="PTHR24338">
    <property type="entry name" value="HOMEOBOX PROTEIN MSX"/>
    <property type="match status" value="1"/>
</dbReference>
<keyword evidence="2" id="KW-0217">Developmental protein</keyword>
<evidence type="ECO:0000256" key="2">
    <source>
        <dbReference type="ARBA" id="ARBA00022473"/>
    </source>
</evidence>
<dbReference type="InterPro" id="IPR009057">
    <property type="entry name" value="Homeodomain-like_sf"/>
</dbReference>
<dbReference type="Gene3D" id="1.10.10.60">
    <property type="entry name" value="Homeodomain-like"/>
    <property type="match status" value="1"/>
</dbReference>
<dbReference type="GO" id="GO:0000981">
    <property type="term" value="F:DNA-binding transcription factor activity, RNA polymerase II-specific"/>
    <property type="evidence" value="ECO:0007669"/>
    <property type="project" value="InterPro"/>
</dbReference>
<evidence type="ECO:0000259" key="10">
    <source>
        <dbReference type="PROSITE" id="PS50071"/>
    </source>
</evidence>
<keyword evidence="4 7" id="KW-0371">Homeobox</keyword>
<dbReference type="PANTHER" id="PTHR24338:SF0">
    <property type="entry name" value="MUSCLE SEGMENTATION HOMEOBOX"/>
    <property type="match status" value="1"/>
</dbReference>